<proteinExistence type="predicted"/>
<dbReference type="NCBIfam" id="TIGR03086">
    <property type="entry name" value="TIGR03086 family metal-binding protein"/>
    <property type="match status" value="1"/>
</dbReference>
<sequence length="196" mass="20821">MQTIDLDPALHDRSLDLATAQVAAVRPADLTRPTPCAGWDLAALLAHMVGQNHGFATAIRGEAVDPAAFAPVAGAGLAEWIRSVENLRDARETPDPNAVLLPEISTTQRFPMSLVIAFHTLDSAVHAWDVAASLPHGPGRTWRPDPELAAVVLTSARQVPDGEQRTAPGAAFGPSLAVDDRADPWSEVLTQLGRRP</sequence>
<dbReference type="InterPro" id="IPR034660">
    <property type="entry name" value="DinB/YfiT-like"/>
</dbReference>
<name>A0ABN2MP46_9PSEU</name>
<gene>
    <name evidence="3" type="ORF">GCM10009836_09400</name>
</gene>
<organism evidence="3 4">
    <name type="scientific">Pseudonocardia ailaonensis</name>
    <dbReference type="NCBI Taxonomy" id="367279"/>
    <lineage>
        <taxon>Bacteria</taxon>
        <taxon>Bacillati</taxon>
        <taxon>Actinomycetota</taxon>
        <taxon>Actinomycetes</taxon>
        <taxon>Pseudonocardiales</taxon>
        <taxon>Pseudonocardiaceae</taxon>
        <taxon>Pseudonocardia</taxon>
    </lineage>
</organism>
<dbReference type="NCBIfam" id="TIGR03083">
    <property type="entry name" value="maleylpyruvate isomerase family mycothiol-dependent enzyme"/>
    <property type="match status" value="1"/>
</dbReference>
<dbReference type="Pfam" id="PF11716">
    <property type="entry name" value="MDMPI_N"/>
    <property type="match status" value="1"/>
</dbReference>
<keyword evidence="4" id="KW-1185">Reference proteome</keyword>
<dbReference type="EMBL" id="BAAAQK010000003">
    <property type="protein sequence ID" value="GAA1833365.1"/>
    <property type="molecule type" value="Genomic_DNA"/>
</dbReference>
<evidence type="ECO:0000256" key="1">
    <source>
        <dbReference type="SAM" id="MobiDB-lite"/>
    </source>
</evidence>
<evidence type="ECO:0000313" key="4">
    <source>
        <dbReference type="Proteomes" id="UP001500449"/>
    </source>
</evidence>
<evidence type="ECO:0000313" key="3">
    <source>
        <dbReference type="EMBL" id="GAA1833365.1"/>
    </source>
</evidence>
<accession>A0ABN2MP46</accession>
<evidence type="ECO:0000259" key="2">
    <source>
        <dbReference type="Pfam" id="PF11716"/>
    </source>
</evidence>
<reference evidence="3 4" key="1">
    <citation type="journal article" date="2019" name="Int. J. Syst. Evol. Microbiol.">
        <title>The Global Catalogue of Microorganisms (GCM) 10K type strain sequencing project: providing services to taxonomists for standard genome sequencing and annotation.</title>
        <authorList>
            <consortium name="The Broad Institute Genomics Platform"/>
            <consortium name="The Broad Institute Genome Sequencing Center for Infectious Disease"/>
            <person name="Wu L."/>
            <person name="Ma J."/>
        </authorList>
    </citation>
    <scope>NUCLEOTIDE SEQUENCE [LARGE SCALE GENOMIC DNA]</scope>
    <source>
        <strain evidence="3 4">JCM 16009</strain>
    </source>
</reference>
<dbReference type="InterPro" id="IPR017520">
    <property type="entry name" value="CHP03086"/>
</dbReference>
<feature type="domain" description="Mycothiol-dependent maleylpyruvate isomerase metal-binding" evidence="2">
    <location>
        <begin position="18"/>
        <end position="131"/>
    </location>
</feature>
<dbReference type="RefSeq" id="WP_344412687.1">
    <property type="nucleotide sequence ID" value="NZ_BAAAQK010000003.1"/>
</dbReference>
<comment type="caution">
    <text evidence="3">The sequence shown here is derived from an EMBL/GenBank/DDBJ whole genome shotgun (WGS) entry which is preliminary data.</text>
</comment>
<dbReference type="Proteomes" id="UP001500449">
    <property type="component" value="Unassembled WGS sequence"/>
</dbReference>
<dbReference type="Gene3D" id="1.20.120.450">
    <property type="entry name" value="dinb family like domain"/>
    <property type="match status" value="1"/>
</dbReference>
<dbReference type="InterPro" id="IPR017517">
    <property type="entry name" value="Maleyloyr_isom"/>
</dbReference>
<protein>
    <submittedName>
        <fullName evidence="3">TIGR03086 family metal-binding protein</fullName>
    </submittedName>
</protein>
<feature type="region of interest" description="Disordered" evidence="1">
    <location>
        <begin position="158"/>
        <end position="178"/>
    </location>
</feature>
<dbReference type="SUPFAM" id="SSF109854">
    <property type="entry name" value="DinB/YfiT-like putative metalloenzymes"/>
    <property type="match status" value="1"/>
</dbReference>
<dbReference type="InterPro" id="IPR024344">
    <property type="entry name" value="MDMPI_metal-binding"/>
</dbReference>